<dbReference type="EMBL" id="CP031264">
    <property type="protein sequence ID" value="AXI77064.1"/>
    <property type="molecule type" value="Genomic_DNA"/>
</dbReference>
<gene>
    <name evidence="2" type="ORF">C7M71_005985</name>
</gene>
<sequence length="258" mass="26126">MRSVAPVLIGALALGVLAAPAASAATAAGNPAPKITKAVVSSLVLGPKTTKTWTASVTVTDESGIKGVKLMPWPAMVPDFAPKASDVADEGAAATCKATSATTSVCTYKESINSHADLGDNLGAGRWYVAVQVTAKDGGTTFAPKATSFTFKRQASLTAKASAKSVKKNSTITVTGQLKAADWKSGKVVNYGKQSVTLQFRKSGTTAWKAVKTVKADAKGAVKATAKVSAAGSWRYAFAGNGSVAAVNSAGATVSLKK</sequence>
<evidence type="ECO:0000313" key="2">
    <source>
        <dbReference type="EMBL" id="AXI77064.1"/>
    </source>
</evidence>
<dbReference type="AlphaFoldDB" id="A0A345STK9"/>
<dbReference type="InterPro" id="IPR043761">
    <property type="entry name" value="DUF5707"/>
</dbReference>
<keyword evidence="3" id="KW-1185">Reference proteome</keyword>
<feature type="chain" id="PRO_5039100694" evidence="1">
    <location>
        <begin position="19"/>
        <end position="258"/>
    </location>
</feature>
<reference evidence="3" key="1">
    <citation type="submission" date="2018-07" db="EMBL/GenBank/DDBJ databases">
        <title>Streptacidiphilus bronchialis DSM 106435 chromosome.</title>
        <authorList>
            <person name="Batra D."/>
            <person name="Gulvik C.A."/>
        </authorList>
    </citation>
    <scope>NUCLEOTIDE SEQUENCE [LARGE SCALE GENOMIC DNA]</scope>
    <source>
        <strain evidence="3">DSM 106435</strain>
    </source>
</reference>
<name>A0A345STK9_9ACTN</name>
<dbReference type="Pfam" id="PF18968">
    <property type="entry name" value="DUF5707"/>
    <property type="match status" value="1"/>
</dbReference>
<dbReference type="KEGG" id="stri:C7M71_005985"/>
<feature type="signal peptide" evidence="1">
    <location>
        <begin position="1"/>
        <end position="18"/>
    </location>
</feature>
<keyword evidence="1" id="KW-0732">Signal</keyword>
<evidence type="ECO:0000313" key="3">
    <source>
        <dbReference type="Proteomes" id="UP000249340"/>
    </source>
</evidence>
<evidence type="ECO:0000256" key="1">
    <source>
        <dbReference type="SAM" id="SignalP"/>
    </source>
</evidence>
<dbReference type="OrthoDB" id="3296851at2"/>
<accession>A0A345STK9</accession>
<dbReference type="Proteomes" id="UP000249340">
    <property type="component" value="Chromosome"/>
</dbReference>
<organism evidence="2 3">
    <name type="scientific">Peterkaempfera bronchialis</name>
    <dbReference type="NCBI Taxonomy" id="2126346"/>
    <lineage>
        <taxon>Bacteria</taxon>
        <taxon>Bacillati</taxon>
        <taxon>Actinomycetota</taxon>
        <taxon>Actinomycetes</taxon>
        <taxon>Kitasatosporales</taxon>
        <taxon>Streptomycetaceae</taxon>
        <taxon>Peterkaempfera</taxon>
    </lineage>
</organism>
<proteinExistence type="predicted"/>
<protein>
    <submittedName>
        <fullName evidence="2">Calcium-binding protein</fullName>
    </submittedName>
</protein>